<reference evidence="5 6" key="1">
    <citation type="submission" date="2019-02" db="EMBL/GenBank/DDBJ databases">
        <title>Pseudomonas spp from wheat grain.</title>
        <authorList>
            <person name="Cho G.-S."/>
            <person name="Franz C.M.A.P."/>
        </authorList>
    </citation>
    <scope>NUCLEOTIDE SEQUENCE [LARGE SCALE GENOMIC DNA]</scope>
    <source>
        <strain evidence="5 6">133NRW</strain>
    </source>
</reference>
<comment type="caution">
    <text evidence="5">The sequence shown here is derived from an EMBL/GenBank/DDBJ whole genome shotgun (WGS) entry which is preliminary data.</text>
</comment>
<dbReference type="RefSeq" id="WP_130138520.1">
    <property type="nucleotide sequence ID" value="NZ_SGFE01000022.1"/>
</dbReference>
<dbReference type="Pfam" id="PF04107">
    <property type="entry name" value="GCS2"/>
    <property type="match status" value="1"/>
</dbReference>
<gene>
    <name evidence="5" type="ORF">EUX57_12775</name>
</gene>
<dbReference type="PIRSF" id="PIRSF017901">
    <property type="entry name" value="GCL"/>
    <property type="match status" value="1"/>
</dbReference>
<evidence type="ECO:0000256" key="1">
    <source>
        <dbReference type="ARBA" id="ARBA00022598"/>
    </source>
</evidence>
<dbReference type="EMBL" id="SGFE01000022">
    <property type="protein sequence ID" value="RZI31275.1"/>
    <property type="molecule type" value="Genomic_DNA"/>
</dbReference>
<keyword evidence="3 4" id="KW-0067">ATP-binding</keyword>
<evidence type="ECO:0000313" key="6">
    <source>
        <dbReference type="Proteomes" id="UP000293369"/>
    </source>
</evidence>
<name>A0A4Q7CXV4_9PSED</name>
<dbReference type="EC" id="6.3.2.2" evidence="4"/>
<comment type="similarity">
    <text evidence="4">Belongs to the glutamate--cysteine ligase type 2 family. EgtA subfamily.</text>
</comment>
<protein>
    <recommendedName>
        <fullName evidence="4">Glutamate--cysteine ligase</fullName>
        <ecNumber evidence="4">6.3.2.2</ecNumber>
    </recommendedName>
</protein>
<keyword evidence="2 4" id="KW-0547">Nucleotide-binding</keyword>
<dbReference type="SUPFAM" id="SSF55931">
    <property type="entry name" value="Glutamine synthetase/guanido kinase"/>
    <property type="match status" value="1"/>
</dbReference>
<organism evidence="5 6">
    <name type="scientific">Pseudomonas orientalis</name>
    <dbReference type="NCBI Taxonomy" id="76758"/>
    <lineage>
        <taxon>Bacteria</taxon>
        <taxon>Pseudomonadati</taxon>
        <taxon>Pseudomonadota</taxon>
        <taxon>Gammaproteobacteria</taxon>
        <taxon>Pseudomonadales</taxon>
        <taxon>Pseudomonadaceae</taxon>
        <taxon>Pseudomonas</taxon>
    </lineage>
</organism>
<accession>A0A4Q7CXV4</accession>
<evidence type="ECO:0000256" key="3">
    <source>
        <dbReference type="ARBA" id="ARBA00022840"/>
    </source>
</evidence>
<dbReference type="InterPro" id="IPR006336">
    <property type="entry name" value="GCS2"/>
</dbReference>
<dbReference type="GO" id="GO:0004357">
    <property type="term" value="F:glutamate-cysteine ligase activity"/>
    <property type="evidence" value="ECO:0007669"/>
    <property type="project" value="UniProtKB-UniRule"/>
</dbReference>
<dbReference type="InterPro" id="IPR035434">
    <property type="entry name" value="GCL_bact_plant"/>
</dbReference>
<keyword evidence="1 4" id="KW-0436">Ligase</keyword>
<dbReference type="PANTHER" id="PTHR34378">
    <property type="entry name" value="GLUTAMATE--CYSTEINE LIGASE, CHLOROPLASTIC"/>
    <property type="match status" value="1"/>
</dbReference>
<evidence type="ECO:0000313" key="5">
    <source>
        <dbReference type="EMBL" id="RZI31275.1"/>
    </source>
</evidence>
<comment type="catalytic activity">
    <reaction evidence="4">
        <text>L-cysteine + L-glutamate + ATP = gamma-L-glutamyl-L-cysteine + ADP + phosphate + H(+)</text>
        <dbReference type="Rhea" id="RHEA:13285"/>
        <dbReference type="ChEBI" id="CHEBI:15378"/>
        <dbReference type="ChEBI" id="CHEBI:29985"/>
        <dbReference type="ChEBI" id="CHEBI:30616"/>
        <dbReference type="ChEBI" id="CHEBI:35235"/>
        <dbReference type="ChEBI" id="CHEBI:43474"/>
        <dbReference type="ChEBI" id="CHEBI:58173"/>
        <dbReference type="ChEBI" id="CHEBI:456216"/>
        <dbReference type="EC" id="6.3.2.2"/>
    </reaction>
</comment>
<dbReference type="InterPro" id="IPR014746">
    <property type="entry name" value="Gln_synth/guanido_kin_cat_dom"/>
</dbReference>
<sequence>MAGELLEVQDERTIIKDDCVAYFHRHIKSRTSSLIGLEYELILIDRTTSLSVPFFGVRSLSSIFKGLLSYGYAPVHDDGLIVGLKRRATVVSLEPGGQMEFSSSPLRLVSDILVELEIFLRELDEVCNRLAISLLPIGFRPFGDVSSVATVPRKRYLHMMPILEKVTGASAGQKMTASMQVSVDYFSERHAGKLLKLGVACQPYIVALFANSPYSAAVSSRYKSHRMHAWTLFDQQRAGIPDFMLSAEFVPNAFEHYVEWALDKPVLFIQREGELIHMNDLSFRDYMRLGARSGGATLQDWVMHLGTLYPEARLKNVVEFRSADTCASPFAASLAAFWKGLAYSEEALDGALDFLGGQALNELNIKYAQAAEFGMKGVDSSGISLASGIQRLVELASEGLDCQGAADTEREYLRSLQRMISAGYSPADLMLKDGAPLWFSTARKRGDPNDICLP</sequence>
<dbReference type="PANTHER" id="PTHR34378:SF1">
    <property type="entry name" value="GLUTAMATE--CYSTEINE LIGASE, CHLOROPLASTIC"/>
    <property type="match status" value="1"/>
</dbReference>
<proteinExistence type="inferred from homology"/>
<dbReference type="Gene3D" id="3.30.590.20">
    <property type="match status" value="1"/>
</dbReference>
<dbReference type="GO" id="GO:0005524">
    <property type="term" value="F:ATP binding"/>
    <property type="evidence" value="ECO:0007669"/>
    <property type="project" value="UniProtKB-UniRule"/>
</dbReference>
<dbReference type="AlphaFoldDB" id="A0A4Q7CXV4"/>
<dbReference type="Proteomes" id="UP000293369">
    <property type="component" value="Unassembled WGS sequence"/>
</dbReference>
<evidence type="ECO:0000256" key="2">
    <source>
        <dbReference type="ARBA" id="ARBA00022741"/>
    </source>
</evidence>
<dbReference type="GO" id="GO:0006750">
    <property type="term" value="P:glutathione biosynthetic process"/>
    <property type="evidence" value="ECO:0007669"/>
    <property type="project" value="UniProtKB-UniRule"/>
</dbReference>
<comment type="function">
    <text evidence="4">Catalyzes the synthesis of gamma-glutamylcysteine (gamma-GC).</text>
</comment>
<evidence type="ECO:0000256" key="4">
    <source>
        <dbReference type="PIRNR" id="PIRNR017901"/>
    </source>
</evidence>